<gene>
    <name evidence="1" type="ORF">A3A02_00040</name>
</gene>
<sequence length="243" mass="26719">MDIALGVLIILLGVAGLIWFFKFRNFPVINRDANIAQSSVLVETPSLDKKTQLCQALPDQTMTLIGEPERAIRASITLNEMFKHQSSEPWSRTGVISKALALAGDIWIFKIPDQEAGQPIWLKGEKIYTPSLLSFYKGSDESPGPARVFKENGQTNPVPYSLPKNLTPGVIWEVVDIGAFNAEVEGEDSCVNSGDLMYFVTSKEKDGGHWLVFLDARKGEAKGSGGLFLLEPFEPSVDVTDLM</sequence>
<evidence type="ECO:0000313" key="2">
    <source>
        <dbReference type="Proteomes" id="UP000177376"/>
    </source>
</evidence>
<accession>A0A1G1YLF3</accession>
<dbReference type="AlphaFoldDB" id="A0A1G1YLF3"/>
<protein>
    <submittedName>
        <fullName evidence="1">Uncharacterized protein</fullName>
    </submittedName>
</protein>
<comment type="caution">
    <text evidence="1">The sequence shown here is derived from an EMBL/GenBank/DDBJ whole genome shotgun (WGS) entry which is preliminary data.</text>
</comment>
<dbReference type="EMBL" id="MHIM01000004">
    <property type="protein sequence ID" value="OGY53094.1"/>
    <property type="molecule type" value="Genomic_DNA"/>
</dbReference>
<dbReference type="Proteomes" id="UP000177376">
    <property type="component" value="Unassembled WGS sequence"/>
</dbReference>
<reference evidence="1 2" key="1">
    <citation type="journal article" date="2016" name="Nat. Commun.">
        <title>Thousands of microbial genomes shed light on interconnected biogeochemical processes in an aquifer system.</title>
        <authorList>
            <person name="Anantharaman K."/>
            <person name="Brown C.T."/>
            <person name="Hug L.A."/>
            <person name="Sharon I."/>
            <person name="Castelle C.J."/>
            <person name="Probst A.J."/>
            <person name="Thomas B.C."/>
            <person name="Singh A."/>
            <person name="Wilkins M.J."/>
            <person name="Karaoz U."/>
            <person name="Brodie E.L."/>
            <person name="Williams K.H."/>
            <person name="Hubbard S.S."/>
            <person name="Banfield J.F."/>
        </authorList>
    </citation>
    <scope>NUCLEOTIDE SEQUENCE [LARGE SCALE GENOMIC DNA]</scope>
</reference>
<proteinExistence type="predicted"/>
<organism evidence="1 2">
    <name type="scientific">Candidatus Buchananbacteria bacterium RIFCSPLOWO2_01_FULL_39_33</name>
    <dbReference type="NCBI Taxonomy" id="1797543"/>
    <lineage>
        <taxon>Bacteria</taxon>
        <taxon>Candidatus Buchananiibacteriota</taxon>
    </lineage>
</organism>
<name>A0A1G1YLF3_9BACT</name>
<evidence type="ECO:0000313" key="1">
    <source>
        <dbReference type="EMBL" id="OGY53094.1"/>
    </source>
</evidence>